<dbReference type="GO" id="GO:0003677">
    <property type="term" value="F:DNA binding"/>
    <property type="evidence" value="ECO:0007669"/>
    <property type="project" value="UniProtKB-KW"/>
</dbReference>
<evidence type="ECO:0000259" key="4">
    <source>
        <dbReference type="SMART" id="SM00347"/>
    </source>
</evidence>
<dbReference type="Gene3D" id="1.10.10.10">
    <property type="entry name" value="Winged helix-like DNA-binding domain superfamily/Winged helix DNA-binding domain"/>
    <property type="match status" value="1"/>
</dbReference>
<gene>
    <name evidence="5" type="ORF">IAB94_06485</name>
</gene>
<dbReference type="PANTHER" id="PTHR42756:SF1">
    <property type="entry name" value="TRANSCRIPTIONAL REPRESSOR OF EMRAB OPERON"/>
    <property type="match status" value="1"/>
</dbReference>
<dbReference type="Proteomes" id="UP000823913">
    <property type="component" value="Unassembled WGS sequence"/>
</dbReference>
<sequence length="147" mass="16711">MEDLFERFTVSILRLNKLVQRIKIYEIKKFGLKSIHVMCLYYLNCHPEGLTASELVKLTLEDKAAISRALATMREEGYAEYDSATHNADVRLTPKGKQLAEYIVGRAAAAVSAGSADFSAEQREFFYKSLVTISDNLEQYYNELSKK</sequence>
<dbReference type="SMART" id="SM00347">
    <property type="entry name" value="HTH_MARR"/>
    <property type="match status" value="1"/>
</dbReference>
<evidence type="ECO:0000256" key="3">
    <source>
        <dbReference type="ARBA" id="ARBA00023163"/>
    </source>
</evidence>
<dbReference type="InterPro" id="IPR000835">
    <property type="entry name" value="HTH_MarR-typ"/>
</dbReference>
<dbReference type="AlphaFoldDB" id="A0A9D1E7U2"/>
<dbReference type="Pfam" id="PF12802">
    <property type="entry name" value="MarR_2"/>
    <property type="match status" value="1"/>
</dbReference>
<dbReference type="EMBL" id="DVHK01000132">
    <property type="protein sequence ID" value="HIR67674.1"/>
    <property type="molecule type" value="Genomic_DNA"/>
</dbReference>
<accession>A0A9D1E7U2</accession>
<dbReference type="GO" id="GO:0003700">
    <property type="term" value="F:DNA-binding transcription factor activity"/>
    <property type="evidence" value="ECO:0007669"/>
    <property type="project" value="InterPro"/>
</dbReference>
<keyword evidence="1" id="KW-0805">Transcription regulation</keyword>
<name>A0A9D1E7U2_9FIRM</name>
<feature type="domain" description="HTH marR-type" evidence="4">
    <location>
        <begin position="25"/>
        <end position="123"/>
    </location>
</feature>
<protein>
    <submittedName>
        <fullName evidence="5">MarR family transcriptional regulator</fullName>
    </submittedName>
</protein>
<evidence type="ECO:0000313" key="5">
    <source>
        <dbReference type="EMBL" id="HIR67674.1"/>
    </source>
</evidence>
<keyword evidence="2" id="KW-0238">DNA-binding</keyword>
<proteinExistence type="predicted"/>
<dbReference type="InterPro" id="IPR036388">
    <property type="entry name" value="WH-like_DNA-bd_sf"/>
</dbReference>
<dbReference type="SUPFAM" id="SSF46785">
    <property type="entry name" value="Winged helix' DNA-binding domain"/>
    <property type="match status" value="1"/>
</dbReference>
<comment type="caution">
    <text evidence="5">The sequence shown here is derived from an EMBL/GenBank/DDBJ whole genome shotgun (WGS) entry which is preliminary data.</text>
</comment>
<evidence type="ECO:0000313" key="6">
    <source>
        <dbReference type="Proteomes" id="UP000823913"/>
    </source>
</evidence>
<reference evidence="5" key="2">
    <citation type="journal article" date="2021" name="PeerJ">
        <title>Extensive microbial diversity within the chicken gut microbiome revealed by metagenomics and culture.</title>
        <authorList>
            <person name="Gilroy R."/>
            <person name="Ravi A."/>
            <person name="Getino M."/>
            <person name="Pursley I."/>
            <person name="Horton D.L."/>
            <person name="Alikhan N.F."/>
            <person name="Baker D."/>
            <person name="Gharbi K."/>
            <person name="Hall N."/>
            <person name="Watson M."/>
            <person name="Adriaenssens E.M."/>
            <person name="Foster-Nyarko E."/>
            <person name="Jarju S."/>
            <person name="Secka A."/>
            <person name="Antonio M."/>
            <person name="Oren A."/>
            <person name="Chaudhuri R.R."/>
            <person name="La Ragione R."/>
            <person name="Hildebrand F."/>
            <person name="Pallen M.J."/>
        </authorList>
    </citation>
    <scope>NUCLEOTIDE SEQUENCE</scope>
    <source>
        <strain evidence="5">ChiW16-3235</strain>
    </source>
</reference>
<dbReference type="InterPro" id="IPR036390">
    <property type="entry name" value="WH_DNA-bd_sf"/>
</dbReference>
<reference evidence="5" key="1">
    <citation type="submission" date="2020-10" db="EMBL/GenBank/DDBJ databases">
        <authorList>
            <person name="Gilroy R."/>
        </authorList>
    </citation>
    <scope>NUCLEOTIDE SEQUENCE</scope>
    <source>
        <strain evidence="5">ChiW16-3235</strain>
    </source>
</reference>
<evidence type="ECO:0000256" key="1">
    <source>
        <dbReference type="ARBA" id="ARBA00023015"/>
    </source>
</evidence>
<keyword evidence="3" id="KW-0804">Transcription</keyword>
<evidence type="ECO:0000256" key="2">
    <source>
        <dbReference type="ARBA" id="ARBA00023125"/>
    </source>
</evidence>
<organism evidence="5 6">
    <name type="scientific">Candidatus Coproplasma avicola</name>
    <dbReference type="NCBI Taxonomy" id="2840744"/>
    <lineage>
        <taxon>Bacteria</taxon>
        <taxon>Bacillati</taxon>
        <taxon>Bacillota</taxon>
        <taxon>Clostridia</taxon>
        <taxon>Eubacteriales</taxon>
        <taxon>Candidatus Coproplasma</taxon>
    </lineage>
</organism>
<dbReference type="PANTHER" id="PTHR42756">
    <property type="entry name" value="TRANSCRIPTIONAL REGULATOR, MARR"/>
    <property type="match status" value="1"/>
</dbReference>